<sequence>MSRILFSATAALLLSAGFASAADLVPGSDLGVRQAQAAADHSVVTGTVKSRDRSETSYGYQSGRTVRSESFVPAERPEVRENARSQSFARGGAIVPGSDSF</sequence>
<protein>
    <recommendedName>
        <fullName evidence="5">Hydroxyquinol 1,2-dioxygenase</fullName>
    </recommendedName>
</protein>
<dbReference type="OrthoDB" id="7917001at2"/>
<organism evidence="3 4">
    <name type="scientific">Aureimonas phyllosphaerae</name>
    <dbReference type="NCBI Taxonomy" id="1166078"/>
    <lineage>
        <taxon>Bacteria</taxon>
        <taxon>Pseudomonadati</taxon>
        <taxon>Pseudomonadota</taxon>
        <taxon>Alphaproteobacteria</taxon>
        <taxon>Hyphomicrobiales</taxon>
        <taxon>Aurantimonadaceae</taxon>
        <taxon>Aureimonas</taxon>
    </lineage>
</organism>
<feature type="chain" id="PRO_5031490380" description="Hydroxyquinol 1,2-dioxygenase" evidence="2">
    <location>
        <begin position="22"/>
        <end position="101"/>
    </location>
</feature>
<evidence type="ECO:0008006" key="5">
    <source>
        <dbReference type="Google" id="ProtNLM"/>
    </source>
</evidence>
<feature type="region of interest" description="Disordered" evidence="1">
    <location>
        <begin position="69"/>
        <end position="101"/>
    </location>
</feature>
<gene>
    <name evidence="3" type="ORF">GGR05_000318</name>
</gene>
<dbReference type="EMBL" id="JACIDO010000001">
    <property type="protein sequence ID" value="MBB3934207.1"/>
    <property type="molecule type" value="Genomic_DNA"/>
</dbReference>
<feature type="signal peptide" evidence="2">
    <location>
        <begin position="1"/>
        <end position="21"/>
    </location>
</feature>
<keyword evidence="2" id="KW-0732">Signal</keyword>
<dbReference type="AlphaFoldDB" id="A0A7W6BNW4"/>
<evidence type="ECO:0000256" key="1">
    <source>
        <dbReference type="SAM" id="MobiDB-lite"/>
    </source>
</evidence>
<evidence type="ECO:0000313" key="4">
    <source>
        <dbReference type="Proteomes" id="UP000531216"/>
    </source>
</evidence>
<accession>A0A7W6BNW4</accession>
<dbReference type="Proteomes" id="UP000531216">
    <property type="component" value="Unassembled WGS sequence"/>
</dbReference>
<name>A0A7W6BNW4_9HYPH</name>
<keyword evidence="4" id="KW-1185">Reference proteome</keyword>
<reference evidence="3 4" key="1">
    <citation type="submission" date="2020-08" db="EMBL/GenBank/DDBJ databases">
        <title>Genomic Encyclopedia of Type Strains, Phase IV (KMG-IV): sequencing the most valuable type-strain genomes for metagenomic binning, comparative biology and taxonomic classification.</title>
        <authorList>
            <person name="Goeker M."/>
        </authorList>
    </citation>
    <scope>NUCLEOTIDE SEQUENCE [LARGE SCALE GENOMIC DNA]</scope>
    <source>
        <strain evidence="3 4">DSM 25024</strain>
    </source>
</reference>
<proteinExistence type="predicted"/>
<evidence type="ECO:0000313" key="3">
    <source>
        <dbReference type="EMBL" id="MBB3934207.1"/>
    </source>
</evidence>
<comment type="caution">
    <text evidence="3">The sequence shown here is derived from an EMBL/GenBank/DDBJ whole genome shotgun (WGS) entry which is preliminary data.</text>
</comment>
<dbReference type="RefSeq" id="WP_090958810.1">
    <property type="nucleotide sequence ID" value="NZ_CP181348.1"/>
</dbReference>
<evidence type="ECO:0000256" key="2">
    <source>
        <dbReference type="SAM" id="SignalP"/>
    </source>
</evidence>